<dbReference type="STRING" id="395493.BegalDRAFT_2916"/>
<dbReference type="OrthoDB" id="8563102at2"/>
<dbReference type="Proteomes" id="UP000005744">
    <property type="component" value="Unassembled WGS sequence"/>
</dbReference>
<dbReference type="HOGENOM" id="CLU_1746090_0_0_6"/>
<feature type="compositionally biased region" description="Polar residues" evidence="1">
    <location>
        <begin position="139"/>
        <end position="149"/>
    </location>
</feature>
<keyword evidence="2" id="KW-0732">Signal</keyword>
<name>I3CJF1_9GAMM</name>
<evidence type="ECO:0000313" key="3">
    <source>
        <dbReference type="EMBL" id="EIJ43744.1"/>
    </source>
</evidence>
<dbReference type="AlphaFoldDB" id="I3CJF1"/>
<proteinExistence type="predicted"/>
<dbReference type="RefSeq" id="WP_002691192.1">
    <property type="nucleotide sequence ID" value="NZ_JH600070.1"/>
</dbReference>
<accession>I3CJF1</accession>
<sequence length="149" mass="16641">MSYRIITIVPLLFSMGNVYANDYPTIDKVNYVFECMALHGGESYENMYQCACTIDEIANKMSYDEYTKADTLARLLQARGERAAIFRDPPEAKALRKKFADIKTVAEKRCFINQVTAPSHPTATSTTETPQPATMTEPVPTQQAGSNTK</sequence>
<feature type="compositionally biased region" description="Low complexity" evidence="1">
    <location>
        <begin position="116"/>
        <end position="138"/>
    </location>
</feature>
<dbReference type="EMBL" id="JH600070">
    <property type="protein sequence ID" value="EIJ43744.1"/>
    <property type="molecule type" value="Genomic_DNA"/>
</dbReference>
<evidence type="ECO:0000256" key="2">
    <source>
        <dbReference type="SAM" id="SignalP"/>
    </source>
</evidence>
<dbReference type="eggNOG" id="ENOG5032RK3">
    <property type="taxonomic scope" value="Bacteria"/>
</dbReference>
<evidence type="ECO:0000313" key="4">
    <source>
        <dbReference type="Proteomes" id="UP000005744"/>
    </source>
</evidence>
<feature type="region of interest" description="Disordered" evidence="1">
    <location>
        <begin position="116"/>
        <end position="149"/>
    </location>
</feature>
<keyword evidence="4" id="KW-1185">Reference proteome</keyword>
<organism evidence="3 4">
    <name type="scientific">Beggiatoa alba B18LD</name>
    <dbReference type="NCBI Taxonomy" id="395493"/>
    <lineage>
        <taxon>Bacteria</taxon>
        <taxon>Pseudomonadati</taxon>
        <taxon>Pseudomonadota</taxon>
        <taxon>Gammaproteobacteria</taxon>
        <taxon>Thiotrichales</taxon>
        <taxon>Thiotrichaceae</taxon>
        <taxon>Beggiatoa</taxon>
    </lineage>
</organism>
<gene>
    <name evidence="3" type="ORF">BegalDRAFT_2916</name>
</gene>
<feature type="chain" id="PRO_5003669298" evidence="2">
    <location>
        <begin position="21"/>
        <end position="149"/>
    </location>
</feature>
<evidence type="ECO:0000256" key="1">
    <source>
        <dbReference type="SAM" id="MobiDB-lite"/>
    </source>
</evidence>
<reference evidence="3 4" key="1">
    <citation type="submission" date="2011-11" db="EMBL/GenBank/DDBJ databases">
        <title>Improved High-Quality Draft sequence of Beggiatoa alba B18lD.</title>
        <authorList>
            <consortium name="US DOE Joint Genome Institute"/>
            <person name="Lucas S."/>
            <person name="Han J."/>
            <person name="Lapidus A."/>
            <person name="Cheng J.-F."/>
            <person name="Goodwin L."/>
            <person name="Pitluck S."/>
            <person name="Peters L."/>
            <person name="Mikhailova N."/>
            <person name="Held B."/>
            <person name="Detter J.C."/>
            <person name="Han C."/>
            <person name="Tapia R."/>
            <person name="Land M."/>
            <person name="Hauser L."/>
            <person name="Kyrpides N."/>
            <person name="Ivanova N."/>
            <person name="Pagani I."/>
            <person name="Samuel K."/>
            <person name="Teske A."/>
            <person name="Mueller J."/>
            <person name="Woyke T."/>
        </authorList>
    </citation>
    <scope>NUCLEOTIDE SEQUENCE [LARGE SCALE GENOMIC DNA]</scope>
    <source>
        <strain evidence="3 4">B18LD</strain>
    </source>
</reference>
<protein>
    <submittedName>
        <fullName evidence="3">Uncharacterized protein</fullName>
    </submittedName>
</protein>
<feature type="signal peptide" evidence="2">
    <location>
        <begin position="1"/>
        <end position="20"/>
    </location>
</feature>